<dbReference type="AlphaFoldDB" id="A0A2W5T7U6"/>
<sequence length="254" mass="27487">MSVIAPWERSSFQPGGAANVFQLFVFSTEKLRDDVAMSASRFGLPSSQAMNFVDVRELPRSVDAAWFDGFRSGSLRVLAAQALGEDLRALDTATQLTAVLISRDDAKDLTHLQAGWATAQWLIARGAQVVLDAQTNRFWKGEDVASWPAGRPFTLTTDINIVVEAEPTSPTATIHTRGLQKFGRPDLVVRDVPGERWDAVAGLLRAIAGSLADGLMLKDGEVQTVDGQQVTFRALGKDDLHLNNSALEVLPASS</sequence>
<comment type="caution">
    <text evidence="1">The sequence shown here is derived from an EMBL/GenBank/DDBJ whole genome shotgun (WGS) entry which is preliminary data.</text>
</comment>
<reference evidence="1 2" key="1">
    <citation type="submission" date="2017-08" db="EMBL/GenBank/DDBJ databases">
        <title>Infants hospitalized years apart are colonized by the same room-sourced microbial strains.</title>
        <authorList>
            <person name="Brooks B."/>
            <person name="Olm M.R."/>
            <person name="Firek B.A."/>
            <person name="Baker R."/>
            <person name="Thomas B.C."/>
            <person name="Morowitz M.J."/>
            <person name="Banfield J.F."/>
        </authorList>
    </citation>
    <scope>NUCLEOTIDE SEQUENCE [LARGE SCALE GENOMIC DNA]</scope>
    <source>
        <strain evidence="1">S2_003_000_R2_14</strain>
    </source>
</reference>
<organism evidence="1 2">
    <name type="scientific">Archangium gephyra</name>
    <dbReference type="NCBI Taxonomy" id="48"/>
    <lineage>
        <taxon>Bacteria</taxon>
        <taxon>Pseudomonadati</taxon>
        <taxon>Myxococcota</taxon>
        <taxon>Myxococcia</taxon>
        <taxon>Myxococcales</taxon>
        <taxon>Cystobacterineae</taxon>
        <taxon>Archangiaceae</taxon>
        <taxon>Archangium</taxon>
    </lineage>
</organism>
<evidence type="ECO:0000313" key="2">
    <source>
        <dbReference type="Proteomes" id="UP000249061"/>
    </source>
</evidence>
<evidence type="ECO:0000313" key="1">
    <source>
        <dbReference type="EMBL" id="PZR11082.1"/>
    </source>
</evidence>
<gene>
    <name evidence="1" type="ORF">DI536_18250</name>
</gene>
<evidence type="ECO:0008006" key="3">
    <source>
        <dbReference type="Google" id="ProtNLM"/>
    </source>
</evidence>
<dbReference type="EMBL" id="QFQP01000015">
    <property type="protein sequence ID" value="PZR11082.1"/>
    <property type="molecule type" value="Genomic_DNA"/>
</dbReference>
<accession>A0A2W5T7U6</accession>
<dbReference type="Proteomes" id="UP000249061">
    <property type="component" value="Unassembled WGS sequence"/>
</dbReference>
<proteinExistence type="predicted"/>
<protein>
    <recommendedName>
        <fullName evidence="3">DUF4261 domain-containing protein</fullName>
    </recommendedName>
</protein>
<name>A0A2W5T7U6_9BACT</name>